<dbReference type="Proteomes" id="UP001215598">
    <property type="component" value="Unassembled WGS sequence"/>
</dbReference>
<dbReference type="EMBL" id="JARKIB010000001">
    <property type="protein sequence ID" value="KAJ7786531.1"/>
    <property type="molecule type" value="Genomic_DNA"/>
</dbReference>
<name>A0AAD7KIQ8_9AGAR</name>
<reference evidence="1" key="1">
    <citation type="submission" date="2023-03" db="EMBL/GenBank/DDBJ databases">
        <title>Massive genome expansion in bonnet fungi (Mycena s.s.) driven by repeated elements and novel gene families across ecological guilds.</title>
        <authorList>
            <consortium name="Lawrence Berkeley National Laboratory"/>
            <person name="Harder C.B."/>
            <person name="Miyauchi S."/>
            <person name="Viragh M."/>
            <person name="Kuo A."/>
            <person name="Thoen E."/>
            <person name="Andreopoulos B."/>
            <person name="Lu D."/>
            <person name="Skrede I."/>
            <person name="Drula E."/>
            <person name="Henrissat B."/>
            <person name="Morin E."/>
            <person name="Kohler A."/>
            <person name="Barry K."/>
            <person name="LaButti K."/>
            <person name="Morin E."/>
            <person name="Salamov A."/>
            <person name="Lipzen A."/>
            <person name="Mereny Z."/>
            <person name="Hegedus B."/>
            <person name="Baldrian P."/>
            <person name="Stursova M."/>
            <person name="Weitz H."/>
            <person name="Taylor A."/>
            <person name="Grigoriev I.V."/>
            <person name="Nagy L.G."/>
            <person name="Martin F."/>
            <person name="Kauserud H."/>
        </authorList>
    </citation>
    <scope>NUCLEOTIDE SEQUENCE</scope>
    <source>
        <strain evidence="1">CBHHK182m</strain>
    </source>
</reference>
<proteinExistence type="predicted"/>
<sequence length="226" mass="25505">MLPRRPIPLLLICCKLLRLAELPLSSSRHSVLLIQSLASPESSEAISAANSMPSSSAQPYRPVAPTPSVKEFDLVFQYHETSHERWILPRVPVICEKVADPRAPGLTYDIVLTLALPSPTVIPSPAEMGVDTEKLPQIVTIRLRRPPPAIWETIWRWVGGEEKLNENRIILDNLKKKTERAYLAHRIPQSSLLTQLQNVEYIHFVTLHDCSDNILGYSVKLCDETY</sequence>
<gene>
    <name evidence="1" type="ORF">B0H16DRAFT_35058</name>
</gene>
<evidence type="ECO:0000313" key="2">
    <source>
        <dbReference type="Proteomes" id="UP001215598"/>
    </source>
</evidence>
<evidence type="ECO:0000313" key="1">
    <source>
        <dbReference type="EMBL" id="KAJ7786531.1"/>
    </source>
</evidence>
<dbReference type="AlphaFoldDB" id="A0AAD7KIQ8"/>
<protein>
    <submittedName>
        <fullName evidence="1">Uncharacterized protein</fullName>
    </submittedName>
</protein>
<comment type="caution">
    <text evidence="1">The sequence shown here is derived from an EMBL/GenBank/DDBJ whole genome shotgun (WGS) entry which is preliminary data.</text>
</comment>
<accession>A0AAD7KIQ8</accession>
<keyword evidence="2" id="KW-1185">Reference proteome</keyword>
<organism evidence="1 2">
    <name type="scientific">Mycena metata</name>
    <dbReference type="NCBI Taxonomy" id="1033252"/>
    <lineage>
        <taxon>Eukaryota</taxon>
        <taxon>Fungi</taxon>
        <taxon>Dikarya</taxon>
        <taxon>Basidiomycota</taxon>
        <taxon>Agaricomycotina</taxon>
        <taxon>Agaricomycetes</taxon>
        <taxon>Agaricomycetidae</taxon>
        <taxon>Agaricales</taxon>
        <taxon>Marasmiineae</taxon>
        <taxon>Mycenaceae</taxon>
        <taxon>Mycena</taxon>
    </lineage>
</organism>